<dbReference type="RefSeq" id="WP_106125805.1">
    <property type="nucleotide sequence ID" value="NZ_PVZG01000003.1"/>
</dbReference>
<dbReference type="Pfam" id="PF13396">
    <property type="entry name" value="PLDc_N"/>
    <property type="match status" value="1"/>
</dbReference>
<dbReference type="InterPro" id="IPR027379">
    <property type="entry name" value="CLS_N"/>
</dbReference>
<evidence type="ECO:0000256" key="3">
    <source>
        <dbReference type="ARBA" id="ARBA00022692"/>
    </source>
</evidence>
<evidence type="ECO:0000256" key="7">
    <source>
        <dbReference type="SAM" id="Phobius"/>
    </source>
</evidence>
<feature type="transmembrane region" description="Helical" evidence="7">
    <location>
        <begin position="36"/>
        <end position="55"/>
    </location>
</feature>
<evidence type="ECO:0000256" key="6">
    <source>
        <dbReference type="SAM" id="MobiDB-lite"/>
    </source>
</evidence>
<gene>
    <name evidence="9" type="ORF">CLV70_103200</name>
</gene>
<keyword evidence="5 7" id="KW-0472">Membrane</keyword>
<dbReference type="Proteomes" id="UP000239209">
    <property type="component" value="Unassembled WGS sequence"/>
</dbReference>
<evidence type="ECO:0000256" key="4">
    <source>
        <dbReference type="ARBA" id="ARBA00022989"/>
    </source>
</evidence>
<keyword evidence="2" id="KW-1003">Cell membrane</keyword>
<comment type="subcellular location">
    <subcellularLocation>
        <location evidence="1">Cell membrane</location>
        <topology evidence="1">Multi-pass membrane protein</topology>
    </subcellularLocation>
</comment>
<comment type="caution">
    <text evidence="9">The sequence shown here is derived from an EMBL/GenBank/DDBJ whole genome shotgun (WGS) entry which is preliminary data.</text>
</comment>
<evidence type="ECO:0000259" key="8">
    <source>
        <dbReference type="Pfam" id="PF13396"/>
    </source>
</evidence>
<reference evidence="9 10" key="1">
    <citation type="submission" date="2018-03" db="EMBL/GenBank/DDBJ databases">
        <title>Genomic Encyclopedia of Archaeal and Bacterial Type Strains, Phase II (KMG-II): from individual species to whole genera.</title>
        <authorList>
            <person name="Goeker M."/>
        </authorList>
    </citation>
    <scope>NUCLEOTIDE SEQUENCE [LARGE SCALE GENOMIC DNA]</scope>
    <source>
        <strain evidence="9 10">DSM 45348</strain>
    </source>
</reference>
<feature type="domain" description="Cardiolipin synthase N-terminal" evidence="8">
    <location>
        <begin position="14"/>
        <end position="57"/>
    </location>
</feature>
<evidence type="ECO:0000256" key="1">
    <source>
        <dbReference type="ARBA" id="ARBA00004651"/>
    </source>
</evidence>
<evidence type="ECO:0000256" key="2">
    <source>
        <dbReference type="ARBA" id="ARBA00022475"/>
    </source>
</evidence>
<keyword evidence="4 7" id="KW-1133">Transmembrane helix</keyword>
<accession>A0A2T0SD19</accession>
<evidence type="ECO:0000313" key="9">
    <source>
        <dbReference type="EMBL" id="PRY31314.1"/>
    </source>
</evidence>
<feature type="region of interest" description="Disordered" evidence="6">
    <location>
        <begin position="62"/>
        <end position="97"/>
    </location>
</feature>
<keyword evidence="3 7" id="KW-0812">Transmembrane</keyword>
<dbReference type="EMBL" id="PVZG01000003">
    <property type="protein sequence ID" value="PRY31314.1"/>
    <property type="molecule type" value="Genomic_DNA"/>
</dbReference>
<evidence type="ECO:0000313" key="10">
    <source>
        <dbReference type="Proteomes" id="UP000239209"/>
    </source>
</evidence>
<sequence length="112" mass="12738">MVRLFVLLAAVQLVLLVLALIGSLSADRVRNMPRAVWVLVILVVPLLGPLAYFLWGRPVAPPREGSPMRRPARRPAAPDDDPDFLRSMDTEQSRRDRELLAQWERDLRDDEG</sequence>
<feature type="compositionally biased region" description="Basic and acidic residues" evidence="6">
    <location>
        <begin position="83"/>
        <end position="97"/>
    </location>
</feature>
<protein>
    <submittedName>
        <fullName evidence="9">Phospholipase D-like protein</fullName>
    </submittedName>
</protein>
<name>A0A2T0SD19_9ACTN</name>
<organism evidence="9 10">
    <name type="scientific">Pseudosporangium ferrugineum</name>
    <dbReference type="NCBI Taxonomy" id="439699"/>
    <lineage>
        <taxon>Bacteria</taxon>
        <taxon>Bacillati</taxon>
        <taxon>Actinomycetota</taxon>
        <taxon>Actinomycetes</taxon>
        <taxon>Micromonosporales</taxon>
        <taxon>Micromonosporaceae</taxon>
        <taxon>Pseudosporangium</taxon>
    </lineage>
</organism>
<proteinExistence type="predicted"/>
<dbReference type="AlphaFoldDB" id="A0A2T0SD19"/>
<dbReference type="GO" id="GO:0005886">
    <property type="term" value="C:plasma membrane"/>
    <property type="evidence" value="ECO:0007669"/>
    <property type="project" value="UniProtKB-SubCell"/>
</dbReference>
<evidence type="ECO:0000256" key="5">
    <source>
        <dbReference type="ARBA" id="ARBA00023136"/>
    </source>
</evidence>
<keyword evidence="10" id="KW-1185">Reference proteome</keyword>